<keyword evidence="1" id="KW-1133">Transmembrane helix</keyword>
<dbReference type="InterPro" id="IPR012902">
    <property type="entry name" value="N_methyl_site"/>
</dbReference>
<organism evidence="2 3">
    <name type="scientific">Shewanella litoralis</name>
    <dbReference type="NCBI Taxonomy" id="2282700"/>
    <lineage>
        <taxon>Bacteria</taxon>
        <taxon>Pseudomonadati</taxon>
        <taxon>Pseudomonadota</taxon>
        <taxon>Gammaproteobacteria</taxon>
        <taxon>Alteromonadales</taxon>
        <taxon>Shewanellaceae</taxon>
        <taxon>Shewanella</taxon>
    </lineage>
</organism>
<keyword evidence="3" id="KW-1185">Reference proteome</keyword>
<keyword evidence="1" id="KW-0472">Membrane</keyword>
<proteinExistence type="predicted"/>
<comment type="caution">
    <text evidence="2">The sequence shown here is derived from an EMBL/GenBank/DDBJ whole genome shotgun (WGS) entry which is preliminary data.</text>
</comment>
<gene>
    <name evidence="2" type="ORF">GCM10009411_01040</name>
</gene>
<evidence type="ECO:0000256" key="1">
    <source>
        <dbReference type="SAM" id="Phobius"/>
    </source>
</evidence>
<evidence type="ECO:0000313" key="2">
    <source>
        <dbReference type="EMBL" id="GGQ03708.1"/>
    </source>
</evidence>
<dbReference type="Proteomes" id="UP000619118">
    <property type="component" value="Unassembled WGS sequence"/>
</dbReference>
<name>A0ABQ2R0A1_9GAMM</name>
<dbReference type="Gene3D" id="3.30.700.10">
    <property type="entry name" value="Glycoprotein, Type 4 Pilin"/>
    <property type="match status" value="1"/>
</dbReference>
<dbReference type="SUPFAM" id="SSF54523">
    <property type="entry name" value="Pili subunits"/>
    <property type="match status" value="1"/>
</dbReference>
<dbReference type="Pfam" id="PF07963">
    <property type="entry name" value="N_methyl"/>
    <property type="match status" value="1"/>
</dbReference>
<dbReference type="RefSeq" id="WP_160051949.1">
    <property type="nucleotide sequence ID" value="NZ_BMQX01000001.1"/>
</dbReference>
<feature type="transmembrane region" description="Helical" evidence="1">
    <location>
        <begin position="20"/>
        <end position="42"/>
    </location>
</feature>
<protein>
    <submittedName>
        <fullName evidence="2">Type IV pilin</fullName>
    </submittedName>
</protein>
<accession>A0ABQ2R0A1</accession>
<keyword evidence="1" id="KW-0812">Transmembrane</keyword>
<dbReference type="InterPro" id="IPR045584">
    <property type="entry name" value="Pilin-like"/>
</dbReference>
<sequence length="179" mass="18751">MSRLATISRRAQTKPNGFTLIELVMVIIILGVLAVVAAPKFISLKSDAYASSMQGVAAAISSGKTMVYSACVISTSCDETAPASTGNSLGNSIIVQGQSITLAYGYPRHTATAGIARMINIADISDGGEFKLATYTSSGRPGLRIRPNADYAANKCEIRYSQPLAAGELPLVEVDIDDC</sequence>
<evidence type="ECO:0000313" key="3">
    <source>
        <dbReference type="Proteomes" id="UP000619118"/>
    </source>
</evidence>
<dbReference type="EMBL" id="BMQX01000001">
    <property type="protein sequence ID" value="GGQ03708.1"/>
    <property type="molecule type" value="Genomic_DNA"/>
</dbReference>
<dbReference type="NCBIfam" id="TIGR02532">
    <property type="entry name" value="IV_pilin_GFxxxE"/>
    <property type="match status" value="1"/>
</dbReference>
<reference evidence="3" key="1">
    <citation type="journal article" date="2019" name="Int. J. Syst. Evol. Microbiol.">
        <title>The Global Catalogue of Microorganisms (GCM) 10K type strain sequencing project: providing services to taxonomists for standard genome sequencing and annotation.</title>
        <authorList>
            <consortium name="The Broad Institute Genomics Platform"/>
            <consortium name="The Broad Institute Genome Sequencing Center for Infectious Disease"/>
            <person name="Wu L."/>
            <person name="Ma J."/>
        </authorList>
    </citation>
    <scope>NUCLEOTIDE SEQUENCE [LARGE SCALE GENOMIC DNA]</scope>
    <source>
        <strain evidence="3">JCM 32306</strain>
    </source>
</reference>